<gene>
    <name evidence="2" type="ORF">E2C01_059112</name>
</gene>
<dbReference type="EMBL" id="VSRR010022793">
    <property type="protein sequence ID" value="MPC64988.1"/>
    <property type="molecule type" value="Genomic_DNA"/>
</dbReference>
<feature type="region of interest" description="Disordered" evidence="1">
    <location>
        <begin position="92"/>
        <end position="113"/>
    </location>
</feature>
<accession>A0A5B7H7G6</accession>
<proteinExistence type="predicted"/>
<name>A0A5B7H7G6_PORTR</name>
<protein>
    <submittedName>
        <fullName evidence="2">Uncharacterized protein</fullName>
    </submittedName>
</protein>
<comment type="caution">
    <text evidence="2">The sequence shown here is derived from an EMBL/GenBank/DDBJ whole genome shotgun (WGS) entry which is preliminary data.</text>
</comment>
<evidence type="ECO:0000256" key="1">
    <source>
        <dbReference type="SAM" id="MobiDB-lite"/>
    </source>
</evidence>
<dbReference type="AlphaFoldDB" id="A0A5B7H7G6"/>
<sequence length="113" mass="13325">MQQPMAGTGEGERRKPAQGYTWRPRILMQHHHHTTPLPLTEATAIVRGRRATPLQPSAKLQRNKTFSHRRFNPLLASRVFWERNITHINTRHEESWESQARRGQLEKRLCKKT</sequence>
<reference evidence="2 3" key="1">
    <citation type="submission" date="2019-05" db="EMBL/GenBank/DDBJ databases">
        <title>Another draft genome of Portunus trituberculatus and its Hox gene families provides insights of decapod evolution.</title>
        <authorList>
            <person name="Jeong J.-H."/>
            <person name="Song I."/>
            <person name="Kim S."/>
            <person name="Choi T."/>
            <person name="Kim D."/>
            <person name="Ryu S."/>
            <person name="Kim W."/>
        </authorList>
    </citation>
    <scope>NUCLEOTIDE SEQUENCE [LARGE SCALE GENOMIC DNA]</scope>
    <source>
        <tissue evidence="2">Muscle</tissue>
    </source>
</reference>
<organism evidence="2 3">
    <name type="scientific">Portunus trituberculatus</name>
    <name type="common">Swimming crab</name>
    <name type="synonym">Neptunus trituberculatus</name>
    <dbReference type="NCBI Taxonomy" id="210409"/>
    <lineage>
        <taxon>Eukaryota</taxon>
        <taxon>Metazoa</taxon>
        <taxon>Ecdysozoa</taxon>
        <taxon>Arthropoda</taxon>
        <taxon>Crustacea</taxon>
        <taxon>Multicrustacea</taxon>
        <taxon>Malacostraca</taxon>
        <taxon>Eumalacostraca</taxon>
        <taxon>Eucarida</taxon>
        <taxon>Decapoda</taxon>
        <taxon>Pleocyemata</taxon>
        <taxon>Brachyura</taxon>
        <taxon>Eubrachyura</taxon>
        <taxon>Portunoidea</taxon>
        <taxon>Portunidae</taxon>
        <taxon>Portuninae</taxon>
        <taxon>Portunus</taxon>
    </lineage>
</organism>
<evidence type="ECO:0000313" key="2">
    <source>
        <dbReference type="EMBL" id="MPC64988.1"/>
    </source>
</evidence>
<dbReference type="Proteomes" id="UP000324222">
    <property type="component" value="Unassembled WGS sequence"/>
</dbReference>
<evidence type="ECO:0000313" key="3">
    <source>
        <dbReference type="Proteomes" id="UP000324222"/>
    </source>
</evidence>
<keyword evidence="3" id="KW-1185">Reference proteome</keyword>